<feature type="domain" description="SnoaL-like" evidence="1">
    <location>
        <begin position="13"/>
        <end position="127"/>
    </location>
</feature>
<sequence length="144" mass="15819">MVHEPTALADYPRRYFAAWNQRDLATALDVISETVEWQDPSLPVPITDHHSAADFFTAAWTGFPDMAFHPVGEPLVDAANNRVTQEWRMAGTHTGEGFPPGVPPTGRAFDVTGMDVWEVDETGKAVSVHAYWNTVALLTQLGLA</sequence>
<dbReference type="InterPro" id="IPR032710">
    <property type="entry name" value="NTF2-like_dom_sf"/>
</dbReference>
<dbReference type="EMBL" id="AP022620">
    <property type="protein sequence ID" value="BBZ74850.1"/>
    <property type="molecule type" value="Genomic_DNA"/>
</dbReference>
<proteinExistence type="predicted"/>
<dbReference type="GO" id="GO:0030638">
    <property type="term" value="P:polyketide metabolic process"/>
    <property type="evidence" value="ECO:0007669"/>
    <property type="project" value="InterPro"/>
</dbReference>
<dbReference type="Gene3D" id="3.10.450.50">
    <property type="match status" value="1"/>
</dbReference>
<evidence type="ECO:0000313" key="3">
    <source>
        <dbReference type="Proteomes" id="UP000467249"/>
    </source>
</evidence>
<accession>A0A6N4VZ11</accession>
<dbReference type="Pfam" id="PF12680">
    <property type="entry name" value="SnoaL_2"/>
    <property type="match status" value="1"/>
</dbReference>
<dbReference type="InterPro" id="IPR009959">
    <property type="entry name" value="Cyclase_SnoaL-like"/>
</dbReference>
<dbReference type="KEGG" id="many:MANY_01870"/>
<reference evidence="2 3" key="1">
    <citation type="journal article" date="2019" name="Emerg. Microbes Infect.">
        <title>Comprehensive subspecies identification of 175 nontuberculous mycobacteria species based on 7547 genomic profiles.</title>
        <authorList>
            <person name="Matsumoto Y."/>
            <person name="Kinjo T."/>
            <person name="Motooka D."/>
            <person name="Nabeya D."/>
            <person name="Jung N."/>
            <person name="Uechi K."/>
            <person name="Horii T."/>
            <person name="Iida T."/>
            <person name="Fujita J."/>
            <person name="Nakamura S."/>
        </authorList>
    </citation>
    <scope>NUCLEOTIDE SEQUENCE [LARGE SCALE GENOMIC DNA]</scope>
    <source>
        <strain evidence="2 3">JCM 30275</strain>
    </source>
</reference>
<evidence type="ECO:0000313" key="2">
    <source>
        <dbReference type="EMBL" id="BBZ74850.1"/>
    </source>
</evidence>
<protein>
    <recommendedName>
        <fullName evidence="1">SnoaL-like domain-containing protein</fullName>
    </recommendedName>
</protein>
<dbReference type="RefSeq" id="WP_163802392.1">
    <property type="nucleotide sequence ID" value="NZ_AP022620.1"/>
</dbReference>
<name>A0A6N4VZ11_9MYCO</name>
<dbReference type="InterPro" id="IPR037401">
    <property type="entry name" value="SnoaL-like"/>
</dbReference>
<keyword evidence="3" id="KW-1185">Reference proteome</keyword>
<dbReference type="PANTHER" id="PTHR38436:SF1">
    <property type="entry name" value="ESTER CYCLASE"/>
    <property type="match status" value="1"/>
</dbReference>
<dbReference type="SUPFAM" id="SSF54427">
    <property type="entry name" value="NTF2-like"/>
    <property type="match status" value="1"/>
</dbReference>
<dbReference type="PANTHER" id="PTHR38436">
    <property type="entry name" value="POLYKETIDE CYCLASE SNOAL-LIKE DOMAIN"/>
    <property type="match status" value="1"/>
</dbReference>
<dbReference type="Proteomes" id="UP000467249">
    <property type="component" value="Chromosome"/>
</dbReference>
<organism evidence="2 3">
    <name type="scientific">Mycolicibacterium anyangense</name>
    <dbReference type="NCBI Taxonomy" id="1431246"/>
    <lineage>
        <taxon>Bacteria</taxon>
        <taxon>Bacillati</taxon>
        <taxon>Actinomycetota</taxon>
        <taxon>Actinomycetes</taxon>
        <taxon>Mycobacteriales</taxon>
        <taxon>Mycobacteriaceae</taxon>
        <taxon>Mycolicibacterium</taxon>
    </lineage>
</organism>
<gene>
    <name evidence="2" type="ORF">MANY_01870</name>
</gene>
<evidence type="ECO:0000259" key="1">
    <source>
        <dbReference type="Pfam" id="PF12680"/>
    </source>
</evidence>
<dbReference type="AlphaFoldDB" id="A0A6N4VZ11"/>